<organism evidence="2">
    <name type="scientific">Arundo donax</name>
    <name type="common">Giant reed</name>
    <name type="synonym">Donax arundinaceus</name>
    <dbReference type="NCBI Taxonomy" id="35708"/>
    <lineage>
        <taxon>Eukaryota</taxon>
        <taxon>Viridiplantae</taxon>
        <taxon>Streptophyta</taxon>
        <taxon>Embryophyta</taxon>
        <taxon>Tracheophyta</taxon>
        <taxon>Spermatophyta</taxon>
        <taxon>Magnoliopsida</taxon>
        <taxon>Liliopsida</taxon>
        <taxon>Poales</taxon>
        <taxon>Poaceae</taxon>
        <taxon>PACMAD clade</taxon>
        <taxon>Arundinoideae</taxon>
        <taxon>Arundineae</taxon>
        <taxon>Arundo</taxon>
    </lineage>
</organism>
<reference evidence="2" key="2">
    <citation type="journal article" date="2015" name="Data Brief">
        <title>Shoot transcriptome of the giant reed, Arundo donax.</title>
        <authorList>
            <person name="Barrero R.A."/>
            <person name="Guerrero F.D."/>
            <person name="Moolhuijzen P."/>
            <person name="Goolsby J.A."/>
            <person name="Tidwell J."/>
            <person name="Bellgard S.E."/>
            <person name="Bellgard M.I."/>
        </authorList>
    </citation>
    <scope>NUCLEOTIDE SEQUENCE</scope>
    <source>
        <tissue evidence="2">Shoot tissue taken approximately 20 cm above the soil surface</tissue>
    </source>
</reference>
<reference evidence="2" key="1">
    <citation type="submission" date="2014-09" db="EMBL/GenBank/DDBJ databases">
        <authorList>
            <person name="Magalhaes I.L.F."/>
            <person name="Oliveira U."/>
            <person name="Santos F.R."/>
            <person name="Vidigal T.H.D.A."/>
            <person name="Brescovit A.D."/>
            <person name="Santos A.J."/>
        </authorList>
    </citation>
    <scope>NUCLEOTIDE SEQUENCE</scope>
    <source>
        <tissue evidence="2">Shoot tissue taken approximately 20 cm above the soil surface</tissue>
    </source>
</reference>
<sequence>MLYVYTNVIIHTPINSLHTNYCKDHTRESEAPNIRHPKPQNQTPIWTQQPYQLSLSSPILPTGLPKLETSMNNPLDSRFLFGVSAKPK</sequence>
<dbReference type="AlphaFoldDB" id="A0A0A9H936"/>
<proteinExistence type="predicted"/>
<accession>A0A0A9H936</accession>
<protein>
    <submittedName>
        <fullName evidence="2">Uncharacterized protein</fullName>
    </submittedName>
</protein>
<dbReference type="EMBL" id="GBRH01164644">
    <property type="protein sequence ID" value="JAE33252.1"/>
    <property type="molecule type" value="Transcribed_RNA"/>
</dbReference>
<evidence type="ECO:0000256" key="1">
    <source>
        <dbReference type="SAM" id="MobiDB-lite"/>
    </source>
</evidence>
<name>A0A0A9H936_ARUDO</name>
<evidence type="ECO:0000313" key="2">
    <source>
        <dbReference type="EMBL" id="JAE33252.1"/>
    </source>
</evidence>
<feature type="region of interest" description="Disordered" evidence="1">
    <location>
        <begin position="25"/>
        <end position="44"/>
    </location>
</feature>